<dbReference type="EMBL" id="BAABCN010000010">
    <property type="protein sequence ID" value="GAA3886004.1"/>
    <property type="molecule type" value="Genomic_DNA"/>
</dbReference>
<protein>
    <submittedName>
        <fullName evidence="6">Sugar ABC transporter ATP-binding protein</fullName>
    </submittedName>
</protein>
<dbReference type="RefSeq" id="WP_345068191.1">
    <property type="nucleotide sequence ID" value="NZ_BAABCN010000010.1"/>
</dbReference>
<reference evidence="7" key="1">
    <citation type="journal article" date="2019" name="Int. J. Syst. Evol. Microbiol.">
        <title>The Global Catalogue of Microorganisms (GCM) 10K type strain sequencing project: providing services to taxonomists for standard genome sequencing and annotation.</title>
        <authorList>
            <consortium name="The Broad Institute Genomics Platform"/>
            <consortium name="The Broad Institute Genome Sequencing Center for Infectious Disease"/>
            <person name="Wu L."/>
            <person name="Ma J."/>
        </authorList>
    </citation>
    <scope>NUCLEOTIDE SEQUENCE [LARGE SCALE GENOMIC DNA]</scope>
    <source>
        <strain evidence="7">JCM 17021</strain>
    </source>
</reference>
<evidence type="ECO:0000313" key="7">
    <source>
        <dbReference type="Proteomes" id="UP001501803"/>
    </source>
</evidence>
<accession>A0ABP7KRB3</accession>
<dbReference type="Proteomes" id="UP001501803">
    <property type="component" value="Unassembled WGS sequence"/>
</dbReference>
<feature type="domain" description="ABC transporter" evidence="5">
    <location>
        <begin position="262"/>
        <end position="496"/>
    </location>
</feature>
<feature type="domain" description="ABC transporter" evidence="5">
    <location>
        <begin position="5"/>
        <end position="247"/>
    </location>
</feature>
<comment type="caution">
    <text evidence="6">The sequence shown here is derived from an EMBL/GenBank/DDBJ whole genome shotgun (WGS) entry which is preliminary data.</text>
</comment>
<dbReference type="InterPro" id="IPR050107">
    <property type="entry name" value="ABC_carbohydrate_import_ATPase"/>
</dbReference>
<keyword evidence="3" id="KW-0547">Nucleotide-binding</keyword>
<dbReference type="PANTHER" id="PTHR43790">
    <property type="entry name" value="CARBOHYDRATE TRANSPORT ATP-BINDING PROTEIN MG119-RELATED"/>
    <property type="match status" value="1"/>
</dbReference>
<name>A0ABP7KRB3_9MICO</name>
<dbReference type="Gene3D" id="3.40.50.300">
    <property type="entry name" value="P-loop containing nucleotide triphosphate hydrolases"/>
    <property type="match status" value="2"/>
</dbReference>
<evidence type="ECO:0000259" key="5">
    <source>
        <dbReference type="PROSITE" id="PS50893"/>
    </source>
</evidence>
<keyword evidence="2" id="KW-0677">Repeat</keyword>
<dbReference type="InterPro" id="IPR003593">
    <property type="entry name" value="AAA+_ATPase"/>
</dbReference>
<dbReference type="PANTHER" id="PTHR43790:SF9">
    <property type="entry name" value="GALACTOFURANOSE TRANSPORTER ATP-BINDING PROTEIN YTFR"/>
    <property type="match status" value="1"/>
</dbReference>
<evidence type="ECO:0000256" key="3">
    <source>
        <dbReference type="ARBA" id="ARBA00022741"/>
    </source>
</evidence>
<dbReference type="InterPro" id="IPR003439">
    <property type="entry name" value="ABC_transporter-like_ATP-bd"/>
</dbReference>
<dbReference type="InterPro" id="IPR027417">
    <property type="entry name" value="P-loop_NTPase"/>
</dbReference>
<dbReference type="PROSITE" id="PS50893">
    <property type="entry name" value="ABC_TRANSPORTER_2"/>
    <property type="match status" value="2"/>
</dbReference>
<evidence type="ECO:0000256" key="2">
    <source>
        <dbReference type="ARBA" id="ARBA00022737"/>
    </source>
</evidence>
<dbReference type="Pfam" id="PF00005">
    <property type="entry name" value="ABC_tran"/>
    <property type="match status" value="2"/>
</dbReference>
<dbReference type="SMART" id="SM00382">
    <property type="entry name" value="AAA"/>
    <property type="match status" value="2"/>
</dbReference>
<keyword evidence="4 6" id="KW-0067">ATP-binding</keyword>
<keyword evidence="7" id="KW-1185">Reference proteome</keyword>
<evidence type="ECO:0000256" key="4">
    <source>
        <dbReference type="ARBA" id="ARBA00022840"/>
    </source>
</evidence>
<dbReference type="GO" id="GO:0005524">
    <property type="term" value="F:ATP binding"/>
    <property type="evidence" value="ECO:0007669"/>
    <property type="project" value="UniProtKB-KW"/>
</dbReference>
<proteinExistence type="predicted"/>
<organism evidence="6 7">
    <name type="scientific">Leifsonia kafniensis</name>
    <dbReference type="NCBI Taxonomy" id="475957"/>
    <lineage>
        <taxon>Bacteria</taxon>
        <taxon>Bacillati</taxon>
        <taxon>Actinomycetota</taxon>
        <taxon>Actinomycetes</taxon>
        <taxon>Micrococcales</taxon>
        <taxon>Microbacteriaceae</taxon>
        <taxon>Leifsonia</taxon>
    </lineage>
</organism>
<sequence length="496" mass="52658">MSARLAVSNLGISYGAYRVVRDLNLEIGGGEIVGLLGSNGSGKSTTVKVLTGINQPDSGSVITFNGDVLGARDFNAVALRRRGIRVVHQESPLVDDLTVAEAIAIHIGFPKKFGVVRVRELNARAQQMLDDFEIPVDAAALCGSLTAGQRALTSFTIALAGIQPDKALLILDEATASLPTRDAERYLRRVREAARRGLSVLMVTHRLSEVRDFCDRSLVLRNGENVAEFTAESFDESAVVHAMVGGSVELYASRHENAGARDGAADLSVSGLFGPGLEGVSLTASSGQIVGITGLSGGGASEVLRALGGIEQASQGTISIDGREVVIREPRDAIDHGVYYLSSDRIAEGGVMELTVEDNLTLPKTERYGWGAKRGVDSDRMIDQMGVHPTDPSVGFGSLSGGNQQKVLMGRWLLLDPKILLLDDPTAGVDPNAREAIFAALEKVRASGGTVLIRSTEPAQLARLCDVVLVFRDGQVIQELRGSELTTEEISLATYA</sequence>
<gene>
    <name evidence="6" type="ORF">GCM10022381_30160</name>
</gene>
<dbReference type="SUPFAM" id="SSF52540">
    <property type="entry name" value="P-loop containing nucleoside triphosphate hydrolases"/>
    <property type="match status" value="2"/>
</dbReference>
<evidence type="ECO:0000256" key="1">
    <source>
        <dbReference type="ARBA" id="ARBA00022448"/>
    </source>
</evidence>
<evidence type="ECO:0000313" key="6">
    <source>
        <dbReference type="EMBL" id="GAA3886004.1"/>
    </source>
</evidence>
<dbReference type="PROSITE" id="PS00211">
    <property type="entry name" value="ABC_TRANSPORTER_1"/>
    <property type="match status" value="1"/>
</dbReference>
<dbReference type="InterPro" id="IPR017871">
    <property type="entry name" value="ABC_transporter-like_CS"/>
</dbReference>
<keyword evidence="1" id="KW-0813">Transport</keyword>